<evidence type="ECO:0000256" key="1">
    <source>
        <dbReference type="ARBA" id="ARBA00004571"/>
    </source>
</evidence>
<keyword evidence="10" id="KW-0626">Porin</keyword>
<dbReference type="GO" id="GO:0015288">
    <property type="term" value="F:porin activity"/>
    <property type="evidence" value="ECO:0007669"/>
    <property type="project" value="UniProtKB-KW"/>
</dbReference>
<evidence type="ECO:0000256" key="12">
    <source>
        <dbReference type="ARBA" id="ARBA00023139"/>
    </source>
</evidence>
<evidence type="ECO:0000256" key="9">
    <source>
        <dbReference type="ARBA" id="ARBA00023065"/>
    </source>
</evidence>
<keyword evidence="6" id="KW-0812">Transmembrane</keyword>
<dbReference type="eggNOG" id="COG1596">
    <property type="taxonomic scope" value="Bacteria"/>
</dbReference>
<name>X5DM00_9BACT</name>
<evidence type="ECO:0000256" key="4">
    <source>
        <dbReference type="ARBA" id="ARBA00022452"/>
    </source>
</evidence>
<dbReference type="GO" id="GO:0006811">
    <property type="term" value="P:monoatomic ion transport"/>
    <property type="evidence" value="ECO:0007669"/>
    <property type="project" value="UniProtKB-KW"/>
</dbReference>
<keyword evidence="7" id="KW-0732">Signal</keyword>
<reference evidence="17 19" key="1">
    <citation type="submission" date="2014-03" db="EMBL/GenBank/DDBJ databases">
        <title>Complete genome sequence of a deeply braunched marine Bacteroidia bacterium Draconibacterium orientale type strain FH5T.</title>
        <authorList>
            <person name="Li X."/>
            <person name="Wang X."/>
            <person name="Xie Z."/>
            <person name="Du Z."/>
            <person name="Chen G."/>
        </authorList>
    </citation>
    <scope>NUCLEOTIDE SEQUENCE [LARGE SCALE GENOMIC DNA]</scope>
    <source>
        <strain evidence="17 19">FH5</strain>
    </source>
</reference>
<evidence type="ECO:0000313" key="17">
    <source>
        <dbReference type="EMBL" id="AHW62269.1"/>
    </source>
</evidence>
<dbReference type="GO" id="GO:0046930">
    <property type="term" value="C:pore complex"/>
    <property type="evidence" value="ECO:0007669"/>
    <property type="project" value="UniProtKB-KW"/>
</dbReference>
<dbReference type="Pfam" id="PF22461">
    <property type="entry name" value="SLBB_2"/>
    <property type="match status" value="1"/>
</dbReference>
<keyword evidence="5" id="KW-0762">Sugar transport</keyword>
<evidence type="ECO:0000256" key="10">
    <source>
        <dbReference type="ARBA" id="ARBA00023114"/>
    </source>
</evidence>
<dbReference type="AlphaFoldDB" id="X5DM00"/>
<evidence type="ECO:0000256" key="11">
    <source>
        <dbReference type="ARBA" id="ARBA00023136"/>
    </source>
</evidence>
<keyword evidence="12" id="KW-0564">Palmitate</keyword>
<dbReference type="EMBL" id="FOHT01000026">
    <property type="protein sequence ID" value="SET86510.1"/>
    <property type="molecule type" value="Genomic_DNA"/>
</dbReference>
<evidence type="ECO:0000256" key="2">
    <source>
        <dbReference type="ARBA" id="ARBA00009450"/>
    </source>
</evidence>
<organism evidence="18 20">
    <name type="scientific">Draconibacterium orientale</name>
    <dbReference type="NCBI Taxonomy" id="1168034"/>
    <lineage>
        <taxon>Bacteria</taxon>
        <taxon>Pseudomonadati</taxon>
        <taxon>Bacteroidota</taxon>
        <taxon>Bacteroidia</taxon>
        <taxon>Marinilabiliales</taxon>
        <taxon>Prolixibacteraceae</taxon>
        <taxon>Draconibacterium</taxon>
    </lineage>
</organism>
<evidence type="ECO:0000256" key="7">
    <source>
        <dbReference type="ARBA" id="ARBA00022729"/>
    </source>
</evidence>
<keyword evidence="9" id="KW-0406">Ion transport</keyword>
<comment type="subcellular location">
    <subcellularLocation>
        <location evidence="1">Cell outer membrane</location>
        <topology evidence="1">Multi-pass membrane protein</topology>
    </subcellularLocation>
</comment>
<dbReference type="STRING" id="1168034.FH5T_18630"/>
<reference evidence="18 20" key="2">
    <citation type="submission" date="2016-10" db="EMBL/GenBank/DDBJ databases">
        <authorList>
            <person name="de Groot N.N."/>
        </authorList>
    </citation>
    <scope>NUCLEOTIDE SEQUENCE [LARGE SCALE GENOMIC DNA]</scope>
    <source>
        <strain evidence="18 20">DSM 25947</strain>
    </source>
</reference>
<keyword evidence="14" id="KW-0449">Lipoprotein</keyword>
<evidence type="ECO:0000256" key="8">
    <source>
        <dbReference type="ARBA" id="ARBA00023047"/>
    </source>
</evidence>
<sequence length="263" mass="29647">MKKRYIFYLCVSSILIQTACSNTKNITMFQTNVEKADYFQVPGAAPEHKIKPYDNLYLSILTLDSEVNKLFNPSLAGNGIYTGTQQMFGDPTSKYINGYRVSADSTIILPILGKIKLVDLTLDQAEDRVMRRAQEYLKEPTVQVKLLNFKVNISGEVKNPGIYYNYEGSLNILDALSEANGYTDFADLSNVTVKRHNGNRIYTHKVDFTNNSIYSSNVFYLQPNDMVYIPPSKLKRRNVNSDTYSKLLGTLSVLLVAASIFAL</sequence>
<dbReference type="InterPro" id="IPR054765">
    <property type="entry name" value="SLBB_dom"/>
</dbReference>
<dbReference type="PANTHER" id="PTHR33619:SF3">
    <property type="entry name" value="POLYSACCHARIDE EXPORT PROTEIN GFCE-RELATED"/>
    <property type="match status" value="1"/>
</dbReference>
<gene>
    <name evidence="17" type="ORF">FH5T_18630</name>
    <name evidence="18" type="ORF">SAMN05444285_12629</name>
</gene>
<evidence type="ECO:0000313" key="19">
    <source>
        <dbReference type="Proteomes" id="UP000023772"/>
    </source>
</evidence>
<evidence type="ECO:0000313" key="20">
    <source>
        <dbReference type="Proteomes" id="UP000181981"/>
    </source>
</evidence>
<protein>
    <submittedName>
        <fullName evidence="18">Polysaccharide export outer membrane protein</fullName>
    </submittedName>
</protein>
<keyword evidence="11" id="KW-0472">Membrane</keyword>
<evidence type="ECO:0000256" key="14">
    <source>
        <dbReference type="ARBA" id="ARBA00023288"/>
    </source>
</evidence>
<dbReference type="OrthoDB" id="662756at2"/>
<dbReference type="GO" id="GO:0015159">
    <property type="term" value="F:polysaccharide transmembrane transporter activity"/>
    <property type="evidence" value="ECO:0007669"/>
    <property type="project" value="InterPro"/>
</dbReference>
<dbReference type="Gene3D" id="3.10.560.10">
    <property type="entry name" value="Outer membrane lipoprotein wza domain like"/>
    <property type="match status" value="1"/>
</dbReference>
<accession>X5DM00</accession>
<evidence type="ECO:0000259" key="16">
    <source>
        <dbReference type="Pfam" id="PF22461"/>
    </source>
</evidence>
<keyword evidence="4" id="KW-1134">Transmembrane beta strand</keyword>
<evidence type="ECO:0000256" key="13">
    <source>
        <dbReference type="ARBA" id="ARBA00023237"/>
    </source>
</evidence>
<dbReference type="Proteomes" id="UP000023772">
    <property type="component" value="Chromosome"/>
</dbReference>
<dbReference type="KEGG" id="dori:FH5T_18630"/>
<evidence type="ECO:0000256" key="6">
    <source>
        <dbReference type="ARBA" id="ARBA00022692"/>
    </source>
</evidence>
<feature type="domain" description="SLBB" evidence="16">
    <location>
        <begin position="150"/>
        <end position="229"/>
    </location>
</feature>
<keyword evidence="13" id="KW-0998">Cell outer membrane</keyword>
<feature type="domain" description="Polysaccharide export protein N-terminal" evidence="15">
    <location>
        <begin position="45"/>
        <end position="146"/>
    </location>
</feature>
<dbReference type="InterPro" id="IPR049712">
    <property type="entry name" value="Poly_export"/>
</dbReference>
<keyword evidence="3" id="KW-0813">Transport</keyword>
<keyword evidence="8" id="KW-0625">Polysaccharide transport</keyword>
<dbReference type="InterPro" id="IPR003715">
    <property type="entry name" value="Poly_export_N"/>
</dbReference>
<evidence type="ECO:0000259" key="15">
    <source>
        <dbReference type="Pfam" id="PF02563"/>
    </source>
</evidence>
<dbReference type="Pfam" id="PF02563">
    <property type="entry name" value="Poly_export"/>
    <property type="match status" value="1"/>
</dbReference>
<dbReference type="Gene3D" id="3.30.1950.10">
    <property type="entry name" value="wza like domain"/>
    <property type="match status" value="1"/>
</dbReference>
<keyword evidence="19" id="KW-1185">Reference proteome</keyword>
<dbReference type="HOGENOM" id="CLU_038343_1_0_10"/>
<comment type="similarity">
    <text evidence="2">Belongs to the BexD/CtrA/VexA family.</text>
</comment>
<dbReference type="RefSeq" id="WP_074780840.1">
    <property type="nucleotide sequence ID" value="NZ_FOHT01000026.1"/>
</dbReference>
<evidence type="ECO:0000256" key="5">
    <source>
        <dbReference type="ARBA" id="ARBA00022597"/>
    </source>
</evidence>
<evidence type="ECO:0000256" key="3">
    <source>
        <dbReference type="ARBA" id="ARBA00022448"/>
    </source>
</evidence>
<dbReference type="PANTHER" id="PTHR33619">
    <property type="entry name" value="POLYSACCHARIDE EXPORT PROTEIN GFCE-RELATED"/>
    <property type="match status" value="1"/>
</dbReference>
<proteinExistence type="inferred from homology"/>
<dbReference type="EMBL" id="CP007451">
    <property type="protein sequence ID" value="AHW62269.1"/>
    <property type="molecule type" value="Genomic_DNA"/>
</dbReference>
<dbReference type="GO" id="GO:0009279">
    <property type="term" value="C:cell outer membrane"/>
    <property type="evidence" value="ECO:0007669"/>
    <property type="project" value="UniProtKB-SubCell"/>
</dbReference>
<evidence type="ECO:0000313" key="18">
    <source>
        <dbReference type="EMBL" id="SET86510.1"/>
    </source>
</evidence>
<dbReference type="Proteomes" id="UP000181981">
    <property type="component" value="Unassembled WGS sequence"/>
</dbReference>